<gene>
    <name evidence="3" type="ORF">GXW74_17535</name>
</gene>
<comment type="caution">
    <text evidence="3">The sequence shown here is derived from an EMBL/GenBank/DDBJ whole genome shotgun (WGS) entry which is preliminary data.</text>
</comment>
<feature type="transmembrane region" description="Helical" evidence="1">
    <location>
        <begin position="12"/>
        <end position="35"/>
    </location>
</feature>
<dbReference type="AlphaFoldDB" id="A0A9X9XF12"/>
<evidence type="ECO:0000256" key="1">
    <source>
        <dbReference type="SAM" id="Phobius"/>
    </source>
</evidence>
<dbReference type="Proteomes" id="UP001138709">
    <property type="component" value="Unassembled WGS sequence"/>
</dbReference>
<keyword evidence="1" id="KW-1133">Transmembrane helix</keyword>
<feature type="transmembrane region" description="Helical" evidence="1">
    <location>
        <begin position="126"/>
        <end position="145"/>
    </location>
</feature>
<dbReference type="EMBL" id="JAAEDL010000017">
    <property type="protein sequence ID" value="MBR0682298.1"/>
    <property type="molecule type" value="Genomic_DNA"/>
</dbReference>
<evidence type="ECO:0000313" key="4">
    <source>
        <dbReference type="Proteomes" id="UP001138709"/>
    </source>
</evidence>
<keyword evidence="4" id="KW-1185">Reference proteome</keyword>
<evidence type="ECO:0000259" key="2">
    <source>
        <dbReference type="Pfam" id="PF20349"/>
    </source>
</evidence>
<keyword evidence="1" id="KW-0812">Transmembrane</keyword>
<sequence>MPVVAVVRDSAVVYPLVNAAHVAAIGVLLGSIVTLDLRLMGLFRTHPVAHLAVPLTRMAVVGLLLAAPTGLLLFLTRPSAYLENPAFLAKLGILSLGLLNALVLRFNPGWLICLETGRLSWSVRAAALFSLLVWLAAVVAGRWIGFLQ</sequence>
<accession>A0A9X9XF12</accession>
<reference evidence="3" key="2">
    <citation type="journal article" date="2021" name="Syst. Appl. Microbiol.">
        <title>Roseomonas hellenica sp. nov., isolated from roots of wild-growing Alkanna tinctoria.</title>
        <authorList>
            <person name="Rat A."/>
            <person name="Naranjo H.D."/>
            <person name="Lebbe L."/>
            <person name="Cnockaert M."/>
            <person name="Krigas N."/>
            <person name="Grigoriadou K."/>
            <person name="Maloupa E."/>
            <person name="Willems A."/>
        </authorList>
    </citation>
    <scope>NUCLEOTIDE SEQUENCE</scope>
    <source>
        <strain evidence="3">LMG 31228</strain>
    </source>
</reference>
<keyword evidence="1" id="KW-0472">Membrane</keyword>
<protein>
    <submittedName>
        <fullName evidence="3">DUF2214 domain-containing protein</fullName>
    </submittedName>
</protein>
<feature type="transmembrane region" description="Helical" evidence="1">
    <location>
        <begin position="55"/>
        <end position="75"/>
    </location>
</feature>
<name>A0A9X9XF12_9PROT</name>
<evidence type="ECO:0000313" key="3">
    <source>
        <dbReference type="EMBL" id="MBR0682298.1"/>
    </source>
</evidence>
<feature type="domain" description="DUF6644" evidence="2">
    <location>
        <begin position="18"/>
        <end position="146"/>
    </location>
</feature>
<dbReference type="InterPro" id="IPR046586">
    <property type="entry name" value="DUF6644"/>
</dbReference>
<dbReference type="Pfam" id="PF20349">
    <property type="entry name" value="DUF6644"/>
    <property type="match status" value="1"/>
</dbReference>
<proteinExistence type="predicted"/>
<organism evidence="3 4">
    <name type="scientific">Neoroseomonas eburnea</name>
    <dbReference type="NCBI Taxonomy" id="1346889"/>
    <lineage>
        <taxon>Bacteria</taxon>
        <taxon>Pseudomonadati</taxon>
        <taxon>Pseudomonadota</taxon>
        <taxon>Alphaproteobacteria</taxon>
        <taxon>Acetobacterales</taxon>
        <taxon>Acetobacteraceae</taxon>
        <taxon>Neoroseomonas</taxon>
    </lineage>
</organism>
<reference evidence="3" key="1">
    <citation type="submission" date="2020-01" db="EMBL/GenBank/DDBJ databases">
        <authorList>
            <person name="Rat A."/>
        </authorList>
    </citation>
    <scope>NUCLEOTIDE SEQUENCE</scope>
    <source>
        <strain evidence="3">LMG 31228</strain>
    </source>
</reference>
<feature type="transmembrane region" description="Helical" evidence="1">
    <location>
        <begin position="87"/>
        <end position="106"/>
    </location>
</feature>